<feature type="domain" description="GGDEF" evidence="8">
    <location>
        <begin position="375"/>
        <end position="508"/>
    </location>
</feature>
<dbReference type="Pfam" id="PF00990">
    <property type="entry name" value="GGDEF"/>
    <property type="match status" value="1"/>
</dbReference>
<dbReference type="Gene3D" id="3.20.20.450">
    <property type="entry name" value="EAL domain"/>
    <property type="match status" value="1"/>
</dbReference>
<evidence type="ECO:0000256" key="1">
    <source>
        <dbReference type="ARBA" id="ARBA00004370"/>
    </source>
</evidence>
<organism evidence="9 10">
    <name type="scientific">Enterovibrio norvegicus FF-454</name>
    <dbReference type="NCBI Taxonomy" id="1185651"/>
    <lineage>
        <taxon>Bacteria</taxon>
        <taxon>Pseudomonadati</taxon>
        <taxon>Pseudomonadota</taxon>
        <taxon>Gammaproteobacteria</taxon>
        <taxon>Vibrionales</taxon>
        <taxon>Vibrionaceae</taxon>
        <taxon>Enterovibrio</taxon>
    </lineage>
</organism>
<dbReference type="InterPro" id="IPR000160">
    <property type="entry name" value="GGDEF_dom"/>
</dbReference>
<dbReference type="CDD" id="cd01948">
    <property type="entry name" value="EAL"/>
    <property type="match status" value="1"/>
</dbReference>
<evidence type="ECO:0000313" key="10">
    <source>
        <dbReference type="Proteomes" id="UP000095039"/>
    </source>
</evidence>
<dbReference type="AlphaFoldDB" id="A0A1E5BY32"/>
<keyword evidence="4 5" id="KW-0472">Membrane</keyword>
<dbReference type="SUPFAM" id="SSF141868">
    <property type="entry name" value="EAL domain-like"/>
    <property type="match status" value="1"/>
</dbReference>
<evidence type="ECO:0000313" key="9">
    <source>
        <dbReference type="EMBL" id="OEE58148.1"/>
    </source>
</evidence>
<dbReference type="PROSITE" id="PS50839">
    <property type="entry name" value="CHASE"/>
    <property type="match status" value="1"/>
</dbReference>
<dbReference type="InterPro" id="IPR035919">
    <property type="entry name" value="EAL_sf"/>
</dbReference>
<dbReference type="GO" id="GO:0003824">
    <property type="term" value="F:catalytic activity"/>
    <property type="evidence" value="ECO:0007669"/>
    <property type="project" value="UniProtKB-ARBA"/>
</dbReference>
<dbReference type="SUPFAM" id="SSF55073">
    <property type="entry name" value="Nucleotide cyclase"/>
    <property type="match status" value="1"/>
</dbReference>
<evidence type="ECO:0000256" key="4">
    <source>
        <dbReference type="ARBA" id="ARBA00023136"/>
    </source>
</evidence>
<dbReference type="EMBL" id="AJWN02000099">
    <property type="protein sequence ID" value="OEE58148.1"/>
    <property type="molecule type" value="Genomic_DNA"/>
</dbReference>
<dbReference type="Proteomes" id="UP000095039">
    <property type="component" value="Unassembled WGS sequence"/>
</dbReference>
<dbReference type="NCBIfam" id="TIGR00254">
    <property type="entry name" value="GGDEF"/>
    <property type="match status" value="1"/>
</dbReference>
<reference evidence="9 10" key="1">
    <citation type="journal article" date="2012" name="Science">
        <title>Ecological populations of bacteria act as socially cohesive units of antibiotic production and resistance.</title>
        <authorList>
            <person name="Cordero O.X."/>
            <person name="Wildschutte H."/>
            <person name="Kirkup B."/>
            <person name="Proehl S."/>
            <person name="Ngo L."/>
            <person name="Hussain F."/>
            <person name="Le Roux F."/>
            <person name="Mincer T."/>
            <person name="Polz M.F."/>
        </authorList>
    </citation>
    <scope>NUCLEOTIDE SEQUENCE [LARGE SCALE GENOMIC DNA]</scope>
    <source>
        <strain evidence="9 10">FF-454</strain>
    </source>
</reference>
<dbReference type="GO" id="GO:0007165">
    <property type="term" value="P:signal transduction"/>
    <property type="evidence" value="ECO:0007669"/>
    <property type="project" value="UniProtKB-ARBA"/>
</dbReference>
<comment type="caution">
    <text evidence="9">The sequence shown here is derived from an EMBL/GenBank/DDBJ whole genome shotgun (WGS) entry which is preliminary data.</text>
</comment>
<dbReference type="GO" id="GO:0016020">
    <property type="term" value="C:membrane"/>
    <property type="evidence" value="ECO:0007669"/>
    <property type="project" value="UniProtKB-SubCell"/>
</dbReference>
<evidence type="ECO:0000256" key="5">
    <source>
        <dbReference type="SAM" id="Phobius"/>
    </source>
</evidence>
<dbReference type="InterPro" id="IPR006189">
    <property type="entry name" value="CHASE_dom"/>
</dbReference>
<gene>
    <name evidence="9" type="ORF">A1OK_16425</name>
</gene>
<keyword evidence="3 5" id="KW-1133">Transmembrane helix</keyword>
<dbReference type="CDD" id="cd01949">
    <property type="entry name" value="GGDEF"/>
    <property type="match status" value="1"/>
</dbReference>
<sequence length="798" mass="90364">MKNIFSKKLHWIICAIGTVIAICSGISVNYLEAEKRQSTFNTLIEQKLKVLEKAFFSFNELQLTAQLYFQSSESLDKEKFQQFLASSTREGSGIHSVFWLPKVAKVSSSQFEDQVINTEGQSYVGYKLFPQTTDNCSWSLNDFTFPVLYVSPQNQAENYIGWRAESTCQFAYAMERAFFQRRPEASFFVQDTGSGVRLFSAVMNNEKLRGYLVTSIYFDSFFAAIWPDYKTLDNLHISVMPQFSAKGDASSLLFSSGDESTSSPDLHTETVRHLVKIPGSEEGLWIAFAHTNQNFMGYRYSIIMTVLGILLTFATSVCVWSYSSRLELANRLVKEQTKKLRFQAYHDNLTSLNNRLALEKRLKQEQLQLQLGESDGFSILFIDLDRFKQVNDSLGHLIGDKLLQAVAERIYFATPEKHRSFRFGGDEFVVCLSGIVDQESARRFANTYREALDQPYMIDGHNIQVGASIGISRITEYRFTLLDIIQQADIAMYHAKASGEAITFYNEKMLKRIQTRFNIEQELSYAIDNKQFSLVFQPICRGDNVAHFEALLRWNHPTLGNISPMDFISIAEDTNQIHALGRWVLNNVCGLLAQWKKIAENDHFPGITVNVSPKQLNDPTFIGFVKTLLETHAIPHKKLGIEITESILMEDGKTTAASLSELKHIGIRLYLDDFGTGYSSLAVLQQYAFDVLKIDRHFITSIHGEEDKSSTLCAAIIQLSRVLGLEVVAEGVETDEQLTWLNAQGCEYIQGYIKSKPLPVEKLSAWHPACQAIEPSSLKISRPTHPRLTSLNPANNQV</sequence>
<feature type="domain" description="CHASE" evidence="6">
    <location>
        <begin position="71"/>
        <end position="220"/>
    </location>
</feature>
<dbReference type="SMART" id="SM00267">
    <property type="entry name" value="GGDEF"/>
    <property type="match status" value="1"/>
</dbReference>
<protein>
    <submittedName>
        <fullName evidence="9">Signal transduction protein</fullName>
    </submittedName>
</protein>
<dbReference type="InterPro" id="IPR052155">
    <property type="entry name" value="Biofilm_reg_signaling"/>
</dbReference>
<feature type="domain" description="EAL" evidence="7">
    <location>
        <begin position="516"/>
        <end position="771"/>
    </location>
</feature>
<dbReference type="Pfam" id="PF00563">
    <property type="entry name" value="EAL"/>
    <property type="match status" value="1"/>
</dbReference>
<accession>A0A1E5BY32</accession>
<evidence type="ECO:0000256" key="3">
    <source>
        <dbReference type="ARBA" id="ARBA00022989"/>
    </source>
</evidence>
<dbReference type="Gene3D" id="3.30.70.270">
    <property type="match status" value="1"/>
</dbReference>
<evidence type="ECO:0000256" key="2">
    <source>
        <dbReference type="ARBA" id="ARBA00022692"/>
    </source>
</evidence>
<comment type="subcellular location">
    <subcellularLocation>
        <location evidence="1">Membrane</location>
    </subcellularLocation>
</comment>
<keyword evidence="2 5" id="KW-0812">Transmembrane</keyword>
<dbReference type="InterPro" id="IPR042240">
    <property type="entry name" value="CHASE_sf"/>
</dbReference>
<evidence type="ECO:0000259" key="7">
    <source>
        <dbReference type="PROSITE" id="PS50883"/>
    </source>
</evidence>
<dbReference type="Pfam" id="PF03924">
    <property type="entry name" value="CHASE"/>
    <property type="match status" value="1"/>
</dbReference>
<feature type="transmembrane region" description="Helical" evidence="5">
    <location>
        <begin position="300"/>
        <end position="322"/>
    </location>
</feature>
<dbReference type="Gene3D" id="3.30.450.350">
    <property type="entry name" value="CHASE domain"/>
    <property type="match status" value="1"/>
</dbReference>
<feature type="transmembrane region" description="Helical" evidence="5">
    <location>
        <begin position="12"/>
        <end position="31"/>
    </location>
</feature>
<dbReference type="SMART" id="SM00052">
    <property type="entry name" value="EAL"/>
    <property type="match status" value="1"/>
</dbReference>
<keyword evidence="10" id="KW-1185">Reference proteome</keyword>
<name>A0A1E5BY32_9GAMM</name>
<dbReference type="PANTHER" id="PTHR44757:SF2">
    <property type="entry name" value="BIOFILM ARCHITECTURE MAINTENANCE PROTEIN MBAA"/>
    <property type="match status" value="1"/>
</dbReference>
<dbReference type="SMART" id="SM01079">
    <property type="entry name" value="CHASE"/>
    <property type="match status" value="1"/>
</dbReference>
<dbReference type="InterPro" id="IPR029787">
    <property type="entry name" value="Nucleotide_cyclase"/>
</dbReference>
<evidence type="ECO:0000259" key="6">
    <source>
        <dbReference type="PROSITE" id="PS50839"/>
    </source>
</evidence>
<dbReference type="PANTHER" id="PTHR44757">
    <property type="entry name" value="DIGUANYLATE CYCLASE DGCP"/>
    <property type="match status" value="1"/>
</dbReference>
<dbReference type="InterPro" id="IPR001633">
    <property type="entry name" value="EAL_dom"/>
</dbReference>
<dbReference type="PROSITE" id="PS50887">
    <property type="entry name" value="GGDEF"/>
    <property type="match status" value="1"/>
</dbReference>
<proteinExistence type="predicted"/>
<dbReference type="RefSeq" id="WP_016962372.1">
    <property type="nucleotide sequence ID" value="NZ_AJWN02000099.1"/>
</dbReference>
<dbReference type="PROSITE" id="PS50883">
    <property type="entry name" value="EAL"/>
    <property type="match status" value="1"/>
</dbReference>
<evidence type="ECO:0000259" key="8">
    <source>
        <dbReference type="PROSITE" id="PS50887"/>
    </source>
</evidence>
<dbReference type="InterPro" id="IPR043128">
    <property type="entry name" value="Rev_trsase/Diguanyl_cyclase"/>
</dbReference>